<feature type="repeat" description="PPR" evidence="3">
    <location>
        <begin position="267"/>
        <end position="297"/>
    </location>
</feature>
<name>A0A5C7IP29_9ROSI</name>
<dbReference type="NCBIfam" id="TIGR00756">
    <property type="entry name" value="PPR"/>
    <property type="match status" value="3"/>
</dbReference>
<dbReference type="FunFam" id="1.25.40.10:FF:000351">
    <property type="entry name" value="Pentatricopeptide repeat-containing protein"/>
    <property type="match status" value="1"/>
</dbReference>
<evidence type="ECO:0000256" key="3">
    <source>
        <dbReference type="PROSITE-ProRule" id="PRU00708"/>
    </source>
</evidence>
<reference evidence="5" key="1">
    <citation type="journal article" date="2019" name="Gigascience">
        <title>De novo genome assembly of the endangered Acer yangbiense, a plant species with extremely small populations endemic to Yunnan Province, China.</title>
        <authorList>
            <person name="Yang J."/>
            <person name="Wariss H.M."/>
            <person name="Tao L."/>
            <person name="Zhang R."/>
            <person name="Yun Q."/>
            <person name="Hollingsworth P."/>
            <person name="Dao Z."/>
            <person name="Luo G."/>
            <person name="Guo H."/>
            <person name="Ma Y."/>
            <person name="Sun W."/>
        </authorList>
    </citation>
    <scope>NUCLEOTIDE SEQUENCE [LARGE SCALE GENOMIC DNA]</scope>
    <source>
        <strain evidence="5">cv. Malutang</strain>
    </source>
</reference>
<dbReference type="FunFam" id="1.25.40.10:FF:000090">
    <property type="entry name" value="Pentatricopeptide repeat-containing protein, chloroplastic"/>
    <property type="match status" value="1"/>
</dbReference>
<dbReference type="InterPro" id="IPR046848">
    <property type="entry name" value="E_motif"/>
</dbReference>
<dbReference type="Gene3D" id="1.25.40.10">
    <property type="entry name" value="Tetratricopeptide repeat domain"/>
    <property type="match status" value="4"/>
</dbReference>
<dbReference type="GO" id="GO:0003723">
    <property type="term" value="F:RNA binding"/>
    <property type="evidence" value="ECO:0007669"/>
    <property type="project" value="InterPro"/>
</dbReference>
<dbReference type="OrthoDB" id="185373at2759"/>
<dbReference type="FunFam" id="1.25.40.10:FF:000196">
    <property type="entry name" value="Pentatricopeptide repeat-containing protein At4g14850"/>
    <property type="match status" value="1"/>
</dbReference>
<gene>
    <name evidence="4" type="ORF">EZV62_005764</name>
</gene>
<dbReference type="AlphaFoldDB" id="A0A5C7IP29"/>
<evidence type="ECO:0000313" key="4">
    <source>
        <dbReference type="EMBL" id="TXG70829.1"/>
    </source>
</evidence>
<keyword evidence="5" id="KW-1185">Reference proteome</keyword>
<dbReference type="Pfam" id="PF01535">
    <property type="entry name" value="PPR"/>
    <property type="match status" value="4"/>
</dbReference>
<dbReference type="InterPro" id="IPR011990">
    <property type="entry name" value="TPR-like_helical_dom_sf"/>
</dbReference>
<dbReference type="PANTHER" id="PTHR47926">
    <property type="entry name" value="PENTATRICOPEPTIDE REPEAT-CONTAINING PROTEIN"/>
    <property type="match status" value="1"/>
</dbReference>
<accession>A0A5C7IP29</accession>
<feature type="repeat" description="PPR" evidence="3">
    <location>
        <begin position="369"/>
        <end position="403"/>
    </location>
</feature>
<comment type="similarity">
    <text evidence="2">Belongs to the PPR family. PCMP-E subfamily.</text>
</comment>
<evidence type="ECO:0000256" key="2">
    <source>
        <dbReference type="ARBA" id="ARBA00061659"/>
    </source>
</evidence>
<keyword evidence="1" id="KW-0677">Repeat</keyword>
<dbReference type="FunFam" id="1.25.40.10:FF:001103">
    <property type="entry name" value="Glycerol-3-phosphate dehydrogenase [NAD(+)]"/>
    <property type="match status" value="1"/>
</dbReference>
<evidence type="ECO:0000313" key="5">
    <source>
        <dbReference type="Proteomes" id="UP000323000"/>
    </source>
</evidence>
<dbReference type="GO" id="GO:0009451">
    <property type="term" value="P:RNA modification"/>
    <property type="evidence" value="ECO:0007669"/>
    <property type="project" value="InterPro"/>
</dbReference>
<comment type="caution">
    <text evidence="4">The sequence shown here is derived from an EMBL/GenBank/DDBJ whole genome shotgun (WGS) entry which is preliminary data.</text>
</comment>
<dbReference type="Pfam" id="PF13041">
    <property type="entry name" value="PPR_2"/>
    <property type="match status" value="3"/>
</dbReference>
<evidence type="ECO:0008006" key="6">
    <source>
        <dbReference type="Google" id="ProtNLM"/>
    </source>
</evidence>
<dbReference type="InterPro" id="IPR002885">
    <property type="entry name" value="PPR_rpt"/>
</dbReference>
<feature type="repeat" description="PPR" evidence="3">
    <location>
        <begin position="166"/>
        <end position="200"/>
    </location>
</feature>
<dbReference type="InterPro" id="IPR046960">
    <property type="entry name" value="PPR_At4g14850-like_plant"/>
</dbReference>
<dbReference type="PROSITE" id="PS51375">
    <property type="entry name" value="PPR"/>
    <property type="match status" value="4"/>
</dbReference>
<dbReference type="PANTHER" id="PTHR47926:SF452">
    <property type="entry name" value="PENTATRICOPEPTIDE REPEAT-CONTAINING PROTEIN"/>
    <property type="match status" value="1"/>
</dbReference>
<feature type="repeat" description="PPR" evidence="3">
    <location>
        <begin position="37"/>
        <end position="71"/>
    </location>
</feature>
<protein>
    <recommendedName>
        <fullName evidence="6">Pentatricopeptide repeat-containing protein</fullName>
    </recommendedName>
</protein>
<dbReference type="Proteomes" id="UP000323000">
    <property type="component" value="Chromosome 2"/>
</dbReference>
<dbReference type="EMBL" id="VAHF01000002">
    <property type="protein sequence ID" value="TXG70829.1"/>
    <property type="molecule type" value="Genomic_DNA"/>
</dbReference>
<evidence type="ECO:0000256" key="1">
    <source>
        <dbReference type="ARBA" id="ARBA00022737"/>
    </source>
</evidence>
<proteinExistence type="inferred from homology"/>
<organism evidence="4 5">
    <name type="scientific">Acer yangbiense</name>
    <dbReference type="NCBI Taxonomy" id="1000413"/>
    <lineage>
        <taxon>Eukaryota</taxon>
        <taxon>Viridiplantae</taxon>
        <taxon>Streptophyta</taxon>
        <taxon>Embryophyta</taxon>
        <taxon>Tracheophyta</taxon>
        <taxon>Spermatophyta</taxon>
        <taxon>Magnoliopsida</taxon>
        <taxon>eudicotyledons</taxon>
        <taxon>Gunneridae</taxon>
        <taxon>Pentapetalae</taxon>
        <taxon>rosids</taxon>
        <taxon>malvids</taxon>
        <taxon>Sapindales</taxon>
        <taxon>Sapindaceae</taxon>
        <taxon>Hippocastanoideae</taxon>
        <taxon>Acereae</taxon>
        <taxon>Acer</taxon>
    </lineage>
</organism>
<sequence>MIPETISSLLHQCSKTKSFRRGFSLHAVVLKTGLQSDVFISNHVVNMYAKCGKLDPARRVFDDMSERNLVSWSAMISGYDQVGDHALALELFSRMRLVPNEYVFGSAISACAGLRDLVKGQQIHAQSLKFGYAYVSFVSNSLISMYMKCARCDDALSVYEEVSEPNSVSFNALIGGFVENQQPEKGFELFKLMHRQGLMPDCFTFAGLLEICNNSNDLNMGKVLHCHTIKLKLDSTAFVGNLIMTMYLKFSLVEEAEKVFRLIEEKDVISWNTLIAACSHCADHEKGLRVFKEMSNDCSVKPDDFTHASVLAACAGLASVLHGKEIHAQLITARLCQDVGVGNALVNMYAKCGFIGYSYKVFSKMLHRNLVSWNTIIAGYGNHGLGRMAIKSFEQMITAGIKPDSVTFVGLLIACNHSGLVEEGELYFNSMEETYGIRPNIEHFSCLIDLMGRAGKLHEAEEYMKRFPFGMDPVVLGSLLSACRLHGDVVMGERLAKQLLKLQPVSTSPYVLLSNLYASDAMWVDVAEARKMLKGSGMKKEPGYSMVAVKGTFEKFTVGDFSHSRIEEIKYMLKILCWAVVDVCSNHDIVILLDRYTYI</sequence>
<dbReference type="Pfam" id="PF20431">
    <property type="entry name" value="E_motif"/>
    <property type="match status" value="1"/>
</dbReference>